<organism evidence="9 10">
    <name type="scientific">Clitoria ternatea</name>
    <name type="common">Butterfly pea</name>
    <dbReference type="NCBI Taxonomy" id="43366"/>
    <lineage>
        <taxon>Eukaryota</taxon>
        <taxon>Viridiplantae</taxon>
        <taxon>Streptophyta</taxon>
        <taxon>Embryophyta</taxon>
        <taxon>Tracheophyta</taxon>
        <taxon>Spermatophyta</taxon>
        <taxon>Magnoliopsida</taxon>
        <taxon>eudicotyledons</taxon>
        <taxon>Gunneridae</taxon>
        <taxon>Pentapetalae</taxon>
        <taxon>rosids</taxon>
        <taxon>fabids</taxon>
        <taxon>Fabales</taxon>
        <taxon>Fabaceae</taxon>
        <taxon>Papilionoideae</taxon>
        <taxon>50 kb inversion clade</taxon>
        <taxon>NPAAA clade</taxon>
        <taxon>indigoferoid/millettioid clade</taxon>
        <taxon>Phaseoleae</taxon>
        <taxon>Clitoria</taxon>
    </lineage>
</organism>
<dbReference type="Proteomes" id="UP001359559">
    <property type="component" value="Unassembled WGS sequence"/>
</dbReference>
<evidence type="ECO:0000313" key="9">
    <source>
        <dbReference type="EMBL" id="KAK7302849.1"/>
    </source>
</evidence>
<keyword evidence="10" id="KW-1185">Reference proteome</keyword>
<evidence type="ECO:0000256" key="7">
    <source>
        <dbReference type="ARBA" id="ARBA00023265"/>
    </source>
</evidence>
<comment type="caution">
    <text evidence="9">The sequence shown here is derived from an EMBL/GenBank/DDBJ whole genome shotgun (WGS) entry which is preliminary data.</text>
</comment>
<comment type="subcellular location">
    <subcellularLocation>
        <location evidence="1">Membrane</location>
        <topology evidence="1">Multi-pass membrane protein</topology>
    </subcellularLocation>
</comment>
<keyword evidence="4" id="KW-0611">Plant defense</keyword>
<evidence type="ECO:0000256" key="6">
    <source>
        <dbReference type="ARBA" id="ARBA00023136"/>
    </source>
</evidence>
<evidence type="ECO:0000256" key="1">
    <source>
        <dbReference type="ARBA" id="ARBA00004141"/>
    </source>
</evidence>
<name>A0AAN9JR97_CLITE</name>
<keyword evidence="3 8" id="KW-0812">Transmembrane</keyword>
<feature type="transmembrane region" description="Helical" evidence="8">
    <location>
        <begin position="78"/>
        <end position="99"/>
    </location>
</feature>
<evidence type="ECO:0000313" key="10">
    <source>
        <dbReference type="Proteomes" id="UP001359559"/>
    </source>
</evidence>
<dbReference type="PANTHER" id="PTHR31942">
    <property type="entry name" value="MLO-LIKE PROTEIN 1"/>
    <property type="match status" value="1"/>
</dbReference>
<comment type="similarity">
    <text evidence="2">Belongs to the MLO family.</text>
</comment>
<dbReference type="Pfam" id="PF03094">
    <property type="entry name" value="Mlo"/>
    <property type="match status" value="1"/>
</dbReference>
<evidence type="ECO:0000256" key="3">
    <source>
        <dbReference type="ARBA" id="ARBA00022692"/>
    </source>
</evidence>
<dbReference type="GO" id="GO:0016020">
    <property type="term" value="C:membrane"/>
    <property type="evidence" value="ECO:0007669"/>
    <property type="project" value="UniProtKB-SubCell"/>
</dbReference>
<sequence>MHTRVKLLRKKRKSLTEALEKIKLECDLLPKGVGETLLPCSSMIFYYSEEEKCEEQVCLLRQFYKSVSKVDYYTLRHGFITVLLLVGTKLQGVICAWIVMTRPIWSETLLVRPNDHFFWFGWPKLLLHLNSFILFQYGSDSTSDHAFILKLRVSSEG</sequence>
<dbReference type="PANTHER" id="PTHR31942:SF72">
    <property type="entry name" value="MLO-LIKE PROTEIN"/>
    <property type="match status" value="1"/>
</dbReference>
<gene>
    <name evidence="9" type="ORF">RJT34_13746</name>
</gene>
<evidence type="ECO:0000256" key="8">
    <source>
        <dbReference type="SAM" id="Phobius"/>
    </source>
</evidence>
<dbReference type="AlphaFoldDB" id="A0AAN9JR97"/>
<dbReference type="InterPro" id="IPR004326">
    <property type="entry name" value="Mlo"/>
</dbReference>
<proteinExistence type="inferred from homology"/>
<keyword evidence="7" id="KW-0568">Pathogenesis-related protein</keyword>
<evidence type="ECO:0000256" key="5">
    <source>
        <dbReference type="ARBA" id="ARBA00022989"/>
    </source>
</evidence>
<keyword evidence="5 8" id="KW-1133">Transmembrane helix</keyword>
<accession>A0AAN9JR97</accession>
<dbReference type="GO" id="GO:0006952">
    <property type="term" value="P:defense response"/>
    <property type="evidence" value="ECO:0007669"/>
    <property type="project" value="UniProtKB-KW"/>
</dbReference>
<feature type="transmembrane region" description="Helical" evidence="8">
    <location>
        <begin position="119"/>
        <end position="137"/>
    </location>
</feature>
<evidence type="ECO:0000256" key="4">
    <source>
        <dbReference type="ARBA" id="ARBA00022821"/>
    </source>
</evidence>
<evidence type="ECO:0000256" key="2">
    <source>
        <dbReference type="ARBA" id="ARBA00006574"/>
    </source>
</evidence>
<dbReference type="EMBL" id="JAYKXN010000003">
    <property type="protein sequence ID" value="KAK7302849.1"/>
    <property type="molecule type" value="Genomic_DNA"/>
</dbReference>
<protein>
    <submittedName>
        <fullName evidence="9">Uncharacterized protein</fullName>
    </submittedName>
</protein>
<keyword evidence="6 8" id="KW-0472">Membrane</keyword>
<reference evidence="9 10" key="1">
    <citation type="submission" date="2024-01" db="EMBL/GenBank/DDBJ databases">
        <title>The genomes of 5 underutilized Papilionoideae crops provide insights into root nodulation and disease resistance.</title>
        <authorList>
            <person name="Yuan L."/>
        </authorList>
    </citation>
    <scope>NUCLEOTIDE SEQUENCE [LARGE SCALE GENOMIC DNA]</scope>
    <source>
        <strain evidence="9">LY-2023</strain>
        <tissue evidence="9">Leaf</tissue>
    </source>
</reference>